<protein>
    <submittedName>
        <fullName evidence="5">Helix-turn-helix transcriptional regulator</fullName>
    </submittedName>
</protein>
<keyword evidence="6" id="KW-1185">Reference proteome</keyword>
<evidence type="ECO:0000259" key="4">
    <source>
        <dbReference type="PROSITE" id="PS50943"/>
    </source>
</evidence>
<dbReference type="InterPro" id="IPR010982">
    <property type="entry name" value="Lambda_DNA-bd_dom_sf"/>
</dbReference>
<dbReference type="Pfam" id="PF01381">
    <property type="entry name" value="HTH_3"/>
    <property type="match status" value="1"/>
</dbReference>
<evidence type="ECO:0000313" key="5">
    <source>
        <dbReference type="EMBL" id="MBK0383628.1"/>
    </source>
</evidence>
<dbReference type="PROSITE" id="PS50943">
    <property type="entry name" value="HTH_CROC1"/>
    <property type="match status" value="1"/>
</dbReference>
<dbReference type="InterPro" id="IPR050807">
    <property type="entry name" value="TransReg_Diox_bact_type"/>
</dbReference>
<reference evidence="5 6" key="1">
    <citation type="submission" date="2020-12" db="EMBL/GenBank/DDBJ databases">
        <title>Bacterial novel species Pedobacter sp. SD-b isolated from soil.</title>
        <authorList>
            <person name="Jung H.-Y."/>
        </authorList>
    </citation>
    <scope>NUCLEOTIDE SEQUENCE [LARGE SCALE GENOMIC DNA]</scope>
    <source>
        <strain evidence="5 6">SD-b</strain>
    </source>
</reference>
<organism evidence="5 6">
    <name type="scientific">Pedobacter segetis</name>
    <dbReference type="NCBI Taxonomy" id="2793069"/>
    <lineage>
        <taxon>Bacteria</taxon>
        <taxon>Pseudomonadati</taxon>
        <taxon>Bacteroidota</taxon>
        <taxon>Sphingobacteriia</taxon>
        <taxon>Sphingobacteriales</taxon>
        <taxon>Sphingobacteriaceae</taxon>
        <taxon>Pedobacter</taxon>
    </lineage>
</organism>
<dbReference type="Gene3D" id="1.10.260.40">
    <property type="entry name" value="lambda repressor-like DNA-binding domains"/>
    <property type="match status" value="1"/>
</dbReference>
<dbReference type="SUPFAM" id="SSF47413">
    <property type="entry name" value="lambda repressor-like DNA-binding domains"/>
    <property type="match status" value="1"/>
</dbReference>
<dbReference type="PANTHER" id="PTHR46797:SF23">
    <property type="entry name" value="HTH-TYPE TRANSCRIPTIONAL REGULATOR SUTR"/>
    <property type="match status" value="1"/>
</dbReference>
<dbReference type="SMART" id="SM00530">
    <property type="entry name" value="HTH_XRE"/>
    <property type="match status" value="1"/>
</dbReference>
<keyword evidence="1" id="KW-0805">Transcription regulation</keyword>
<evidence type="ECO:0000256" key="2">
    <source>
        <dbReference type="ARBA" id="ARBA00023125"/>
    </source>
</evidence>
<dbReference type="Proteomes" id="UP000660024">
    <property type="component" value="Unassembled WGS sequence"/>
</dbReference>
<dbReference type="EMBL" id="JAEHFY010000015">
    <property type="protein sequence ID" value="MBK0383628.1"/>
    <property type="molecule type" value="Genomic_DNA"/>
</dbReference>
<evidence type="ECO:0000256" key="3">
    <source>
        <dbReference type="ARBA" id="ARBA00023163"/>
    </source>
</evidence>
<sequence>MDIRIKIGIRLKELRNEKGLSQEKFSFICELDRTYIASIEQGKRNVSIANIEKIAKALDMSVYQFFKSDLFK</sequence>
<dbReference type="PANTHER" id="PTHR46797">
    <property type="entry name" value="HTH-TYPE TRANSCRIPTIONAL REGULATOR"/>
    <property type="match status" value="1"/>
</dbReference>
<comment type="caution">
    <text evidence="5">The sequence shown here is derived from an EMBL/GenBank/DDBJ whole genome shotgun (WGS) entry which is preliminary data.</text>
</comment>
<accession>A0ABS1BL63</accession>
<name>A0ABS1BL63_9SPHI</name>
<evidence type="ECO:0000313" key="6">
    <source>
        <dbReference type="Proteomes" id="UP000660024"/>
    </source>
</evidence>
<dbReference type="CDD" id="cd00093">
    <property type="entry name" value="HTH_XRE"/>
    <property type="match status" value="1"/>
</dbReference>
<dbReference type="InterPro" id="IPR001387">
    <property type="entry name" value="Cro/C1-type_HTH"/>
</dbReference>
<feature type="domain" description="HTH cro/C1-type" evidence="4">
    <location>
        <begin position="11"/>
        <end position="65"/>
    </location>
</feature>
<gene>
    <name evidence="5" type="ORF">I5M32_11730</name>
</gene>
<keyword evidence="3" id="KW-0804">Transcription</keyword>
<proteinExistence type="predicted"/>
<evidence type="ECO:0000256" key="1">
    <source>
        <dbReference type="ARBA" id="ARBA00023015"/>
    </source>
</evidence>
<keyword evidence="2" id="KW-0238">DNA-binding</keyword>
<dbReference type="RefSeq" id="WP_200586542.1">
    <property type="nucleotide sequence ID" value="NZ_JAEHFY010000015.1"/>
</dbReference>